<organism evidence="2 3">
    <name type="scientific">Sphingomonas lutea</name>
    <dbReference type="NCBI Taxonomy" id="1045317"/>
    <lineage>
        <taxon>Bacteria</taxon>
        <taxon>Pseudomonadati</taxon>
        <taxon>Pseudomonadota</taxon>
        <taxon>Alphaproteobacteria</taxon>
        <taxon>Sphingomonadales</taxon>
        <taxon>Sphingomonadaceae</taxon>
        <taxon>Sphingomonas</taxon>
    </lineage>
</organism>
<dbReference type="AlphaFoldDB" id="A0A7G9SF15"/>
<dbReference type="KEGG" id="slut:H9L13_06800"/>
<gene>
    <name evidence="2" type="ORF">H9L13_06800</name>
</gene>
<dbReference type="InterPro" id="IPR025048">
    <property type="entry name" value="DUF3987"/>
</dbReference>
<proteinExistence type="predicted"/>
<sequence length="450" mass="49044">MALHHRTQAPVAMCAQSALAAATLAVQAQRNVELPGGGCKPLTGFHVTIADSGERKSSVDRIALAPVLRVEEEWRQDSERDRLSYINAKAAWDTGRDRARRTKGDVATIRAALDAVGPEPKAPPHPMLLVADPTPEALTLHLALGRPMAGVFTAEGGLLIGGAAFNDEAKMRTAALFNTLWDGDAIRRLRVGTGEMFLPGRRCSAHLMLQPIVAEALLADPLFEGIGFLARTLIAAPSSTAGTRLYREPNGGDDAILADYNARLTHLLKRQFITRPDMPDALDPPVMRLHPEAKVAWIAFHDLCEQAIALNGGLSTVRPFGAKLAEHAGRLAAILTLYDNPDAMEVPLVAMQCGVTLATYYANEMLRLHGGASISRELRIAQRLLTWWQSQRDPILHLAMIYQFGPVELRDAKSARAATKILEESGWVQRLPPNTIVDGKAHKEVWRLVP</sequence>
<keyword evidence="3" id="KW-1185">Reference proteome</keyword>
<keyword evidence="1" id="KW-0732">Signal</keyword>
<reference evidence="2 3" key="1">
    <citation type="submission" date="2020-08" db="EMBL/GenBank/DDBJ databases">
        <title>Genome sequence of Sphingomonas lutea KCTC 23642T.</title>
        <authorList>
            <person name="Hyun D.-W."/>
            <person name="Bae J.-W."/>
        </authorList>
    </citation>
    <scope>NUCLEOTIDE SEQUENCE [LARGE SCALE GENOMIC DNA]</scope>
    <source>
        <strain evidence="2 3">KCTC 23642</strain>
    </source>
</reference>
<evidence type="ECO:0000313" key="2">
    <source>
        <dbReference type="EMBL" id="QNN66440.1"/>
    </source>
</evidence>
<dbReference type="RefSeq" id="WP_187537032.1">
    <property type="nucleotide sequence ID" value="NZ_BAABJT010000001.1"/>
</dbReference>
<dbReference type="Pfam" id="PF13148">
    <property type="entry name" value="DUF3987"/>
    <property type="match status" value="1"/>
</dbReference>
<evidence type="ECO:0000313" key="3">
    <source>
        <dbReference type="Proteomes" id="UP000515971"/>
    </source>
</evidence>
<accession>A0A7G9SF15</accession>
<dbReference type="Proteomes" id="UP000515971">
    <property type="component" value="Chromosome"/>
</dbReference>
<evidence type="ECO:0000256" key="1">
    <source>
        <dbReference type="SAM" id="SignalP"/>
    </source>
</evidence>
<dbReference type="EMBL" id="CP060718">
    <property type="protein sequence ID" value="QNN66440.1"/>
    <property type="molecule type" value="Genomic_DNA"/>
</dbReference>
<protein>
    <submittedName>
        <fullName evidence="2">DUF3987 domain-containing protein</fullName>
    </submittedName>
</protein>
<feature type="signal peptide" evidence="1">
    <location>
        <begin position="1"/>
        <end position="20"/>
    </location>
</feature>
<feature type="chain" id="PRO_5028812553" evidence="1">
    <location>
        <begin position="21"/>
        <end position="450"/>
    </location>
</feature>
<name>A0A7G9SF15_9SPHN</name>